<organism evidence="2 3">
    <name type="scientific">Panicum miliaceum</name>
    <name type="common">Proso millet</name>
    <name type="synonym">Broomcorn millet</name>
    <dbReference type="NCBI Taxonomy" id="4540"/>
    <lineage>
        <taxon>Eukaryota</taxon>
        <taxon>Viridiplantae</taxon>
        <taxon>Streptophyta</taxon>
        <taxon>Embryophyta</taxon>
        <taxon>Tracheophyta</taxon>
        <taxon>Spermatophyta</taxon>
        <taxon>Magnoliopsida</taxon>
        <taxon>Liliopsida</taxon>
        <taxon>Poales</taxon>
        <taxon>Poaceae</taxon>
        <taxon>PACMAD clade</taxon>
        <taxon>Panicoideae</taxon>
        <taxon>Panicodae</taxon>
        <taxon>Paniceae</taxon>
        <taxon>Panicinae</taxon>
        <taxon>Panicum</taxon>
        <taxon>Panicum sect. Panicum</taxon>
    </lineage>
</organism>
<keyword evidence="3" id="KW-1185">Reference proteome</keyword>
<dbReference type="OrthoDB" id="686979at2759"/>
<comment type="caution">
    <text evidence="2">The sequence shown here is derived from an EMBL/GenBank/DDBJ whole genome shotgun (WGS) entry which is preliminary data.</text>
</comment>
<evidence type="ECO:0000259" key="1">
    <source>
        <dbReference type="Pfam" id="PF03478"/>
    </source>
</evidence>
<accession>A0A3L6SLN3</accession>
<feature type="domain" description="KIB1-4 beta-propeller" evidence="1">
    <location>
        <begin position="8"/>
        <end position="156"/>
    </location>
</feature>
<dbReference type="AlphaFoldDB" id="A0A3L6SLN3"/>
<sequence length="186" mass="20659">MKIPICPIAACRGKFYFYSTHEELGVLEFCPGPVFSSIAIDDSFESEDEDDDQGGYEEEGGPNPGEQVFLVESGGDLYMVNLLYATWSSDQIVEGFVQRMDFSTRRWGDVGDLGGRTFLLSRFYFGASCSGGEGGGLQQDCVYLVNPRRKEMQVFNVKEDTNEVHSLDEAPPCDKAFWLLPSTTSP</sequence>
<dbReference type="PANTHER" id="PTHR33127">
    <property type="entry name" value="TRANSMEMBRANE PROTEIN"/>
    <property type="match status" value="1"/>
</dbReference>
<name>A0A3L6SLN3_PANMI</name>
<evidence type="ECO:0000313" key="2">
    <source>
        <dbReference type="EMBL" id="RLN23539.1"/>
    </source>
</evidence>
<reference evidence="3" key="1">
    <citation type="journal article" date="2019" name="Nat. Commun.">
        <title>The genome of broomcorn millet.</title>
        <authorList>
            <person name="Zou C."/>
            <person name="Miki D."/>
            <person name="Li D."/>
            <person name="Tang Q."/>
            <person name="Xiao L."/>
            <person name="Rajput S."/>
            <person name="Deng P."/>
            <person name="Jia W."/>
            <person name="Huang R."/>
            <person name="Zhang M."/>
            <person name="Sun Y."/>
            <person name="Hu J."/>
            <person name="Fu X."/>
            <person name="Schnable P.S."/>
            <person name="Li F."/>
            <person name="Zhang H."/>
            <person name="Feng B."/>
            <person name="Zhu X."/>
            <person name="Liu R."/>
            <person name="Schnable J.C."/>
            <person name="Zhu J.-K."/>
            <person name="Zhang H."/>
        </authorList>
    </citation>
    <scope>NUCLEOTIDE SEQUENCE [LARGE SCALE GENOMIC DNA]</scope>
</reference>
<dbReference type="Proteomes" id="UP000275267">
    <property type="component" value="Unassembled WGS sequence"/>
</dbReference>
<dbReference type="EMBL" id="PQIB02000004">
    <property type="protein sequence ID" value="RLN23539.1"/>
    <property type="molecule type" value="Genomic_DNA"/>
</dbReference>
<dbReference type="InterPro" id="IPR005174">
    <property type="entry name" value="KIB1-4_b-propeller"/>
</dbReference>
<proteinExistence type="predicted"/>
<dbReference type="PANTHER" id="PTHR33127:SF85">
    <property type="entry name" value="OS11G0436500 PROTEIN"/>
    <property type="match status" value="1"/>
</dbReference>
<dbReference type="Pfam" id="PF03478">
    <property type="entry name" value="Beta-prop_KIB1-4"/>
    <property type="match status" value="1"/>
</dbReference>
<gene>
    <name evidence="2" type="ORF">C2845_PM07G31760</name>
</gene>
<evidence type="ECO:0000313" key="3">
    <source>
        <dbReference type="Proteomes" id="UP000275267"/>
    </source>
</evidence>
<protein>
    <recommendedName>
        <fullName evidence="1">KIB1-4 beta-propeller domain-containing protein</fullName>
    </recommendedName>
</protein>